<organism evidence="1 2">
    <name type="scientific">Roseicella aerolata</name>
    <dbReference type="NCBI Taxonomy" id="2883479"/>
    <lineage>
        <taxon>Bacteria</taxon>
        <taxon>Pseudomonadati</taxon>
        <taxon>Pseudomonadota</taxon>
        <taxon>Alphaproteobacteria</taxon>
        <taxon>Acetobacterales</taxon>
        <taxon>Roseomonadaceae</taxon>
        <taxon>Roseicella</taxon>
    </lineage>
</organism>
<dbReference type="CDD" id="cd07713">
    <property type="entry name" value="DHPS-like_MBL-fold"/>
    <property type="match status" value="1"/>
</dbReference>
<evidence type="ECO:0000313" key="2">
    <source>
        <dbReference type="Proteomes" id="UP001139311"/>
    </source>
</evidence>
<accession>A0A9X1L6A2</accession>
<dbReference type="AlphaFoldDB" id="A0A9X1L6A2"/>
<dbReference type="PANTHER" id="PTHR13754">
    <property type="entry name" value="METALLO-BETA-LACTAMASE SUPERFAMILY PROTEIN"/>
    <property type="match status" value="1"/>
</dbReference>
<protein>
    <submittedName>
        <fullName evidence="1">MBL fold metallo-hydrolase</fullName>
    </submittedName>
</protein>
<dbReference type="Gene3D" id="3.60.15.10">
    <property type="entry name" value="Ribonuclease Z/Hydroxyacylglutathione hydrolase-like"/>
    <property type="match status" value="1"/>
</dbReference>
<dbReference type="InterPro" id="IPR036866">
    <property type="entry name" value="RibonucZ/Hydroxyglut_hydro"/>
</dbReference>
<dbReference type="GO" id="GO:0016740">
    <property type="term" value="F:transferase activity"/>
    <property type="evidence" value="ECO:0007669"/>
    <property type="project" value="TreeGrafter"/>
</dbReference>
<comment type="caution">
    <text evidence="1">The sequence shown here is derived from an EMBL/GenBank/DDBJ whole genome shotgun (WGS) entry which is preliminary data.</text>
</comment>
<dbReference type="InterPro" id="IPR041712">
    <property type="entry name" value="DHPS-like_MBL-fold"/>
</dbReference>
<keyword evidence="2" id="KW-1185">Reference proteome</keyword>
<dbReference type="InterPro" id="IPR052926">
    <property type="entry name" value="Metallo-beta-lactamase_dom"/>
</dbReference>
<gene>
    <name evidence="1" type="ORF">LHA35_02575</name>
</gene>
<sequence length="326" mass="34680">MTALATADGVEVLVLVDNVTDSLSSTPAFVTREWQVLRRRGMKVVAGGALCCANHGLSLVITAHGPDGRRSLLFDGGPVDYAVERNGTRLGVDFGAIGAAMLSHGHWDHAGGLPQALSMIRAANGGGPVPLHLHPGMFAERGSRQPDGGVLPMDRVPPPEAWTAMGAAPVLRADAYTILDDLFWISGEIPRRTPYERGLANQVARATEADPWRPDPLLLDERCLVLRIRDKGLLVFSACSHAGIANVLHHVRDSFPGEPIHAAMGGFHLSGENEAIIPETVRDLAGFGLTHIIPAHCTGWRAVAALERAFGEPAVAPAAVGKLYRL</sequence>
<dbReference type="PANTHER" id="PTHR13754:SF13">
    <property type="entry name" value="METALLO-BETA-LACTAMASE SUPERFAMILY PROTEIN (AFU_ORTHOLOGUE AFUA_3G07630)"/>
    <property type="match status" value="1"/>
</dbReference>
<evidence type="ECO:0000313" key="1">
    <source>
        <dbReference type="EMBL" id="MCB4820616.1"/>
    </source>
</evidence>
<proteinExistence type="predicted"/>
<dbReference type="RefSeq" id="WP_226604108.1">
    <property type="nucleotide sequence ID" value="NZ_JAJAQI010000003.1"/>
</dbReference>
<name>A0A9X1L6A2_9PROT</name>
<dbReference type="Proteomes" id="UP001139311">
    <property type="component" value="Unassembled WGS sequence"/>
</dbReference>
<dbReference type="SUPFAM" id="SSF56281">
    <property type="entry name" value="Metallo-hydrolase/oxidoreductase"/>
    <property type="match status" value="1"/>
</dbReference>
<dbReference type="EMBL" id="JAJAQI010000003">
    <property type="protein sequence ID" value="MCB4820616.1"/>
    <property type="molecule type" value="Genomic_DNA"/>
</dbReference>
<reference evidence="1" key="1">
    <citation type="submission" date="2021-10" db="EMBL/GenBank/DDBJ databases">
        <title>Roseicella aerolatum sp. nov., isolated from aerosols of e-waste dismantling site.</title>
        <authorList>
            <person name="Qin T."/>
        </authorList>
    </citation>
    <scope>NUCLEOTIDE SEQUENCE</scope>
    <source>
        <strain evidence="1">GB24</strain>
    </source>
</reference>